<dbReference type="GO" id="GO:0005524">
    <property type="term" value="F:ATP binding"/>
    <property type="evidence" value="ECO:0007669"/>
    <property type="project" value="UniProtKB-KW"/>
</dbReference>
<dbReference type="EMBL" id="CZBV01000003">
    <property type="protein sequence ID" value="CUQ83650.1"/>
    <property type="molecule type" value="Genomic_DNA"/>
</dbReference>
<reference evidence="5 6" key="1">
    <citation type="submission" date="2015-09" db="EMBL/GenBank/DDBJ databases">
        <authorList>
            <consortium name="Pathogen Informatics"/>
        </authorList>
    </citation>
    <scope>NUCLEOTIDE SEQUENCE [LARGE SCALE GENOMIC DNA]</scope>
    <source>
        <strain evidence="2 5">2789STDY5834875</strain>
        <strain evidence="3 6">2789STDY5834878</strain>
    </source>
</reference>
<dbReference type="SUPFAM" id="SSF46785">
    <property type="entry name" value="Winged helix' DNA-binding domain"/>
    <property type="match status" value="1"/>
</dbReference>
<dbReference type="Proteomes" id="UP000095621">
    <property type="component" value="Unassembled WGS sequence"/>
</dbReference>
<dbReference type="PANTHER" id="PTHR34301:SF8">
    <property type="entry name" value="ATPASE DOMAIN-CONTAINING PROTEIN"/>
    <property type="match status" value="1"/>
</dbReference>
<dbReference type="AlphaFoldDB" id="A0A174Z1N7"/>
<keyword evidence="4" id="KW-0067">ATP-binding</keyword>
<dbReference type="InterPro" id="IPR036390">
    <property type="entry name" value="WH_DNA-bd_sf"/>
</dbReference>
<evidence type="ECO:0000259" key="1">
    <source>
        <dbReference type="Pfam" id="PF01637"/>
    </source>
</evidence>
<gene>
    <name evidence="2" type="ORF">ERS852490_01895</name>
    <name evidence="3" type="ORF">ERS852492_01239</name>
    <name evidence="4" type="ORF">GKE48_08665</name>
</gene>
<organism evidence="2 5">
    <name type="scientific">Lachnospira eligens</name>
    <dbReference type="NCBI Taxonomy" id="39485"/>
    <lineage>
        <taxon>Bacteria</taxon>
        <taxon>Bacillati</taxon>
        <taxon>Bacillota</taxon>
        <taxon>Clostridia</taxon>
        <taxon>Lachnospirales</taxon>
        <taxon>Lachnospiraceae</taxon>
        <taxon>Lachnospira</taxon>
    </lineage>
</organism>
<dbReference type="Gene3D" id="3.40.50.300">
    <property type="entry name" value="P-loop containing nucleotide triphosphate hydrolases"/>
    <property type="match status" value="1"/>
</dbReference>
<dbReference type="EMBL" id="CZBU01000004">
    <property type="protein sequence ID" value="CUQ78076.1"/>
    <property type="molecule type" value="Genomic_DNA"/>
</dbReference>
<feature type="domain" description="ATPase" evidence="1">
    <location>
        <begin position="32"/>
        <end position="151"/>
    </location>
</feature>
<evidence type="ECO:0000313" key="7">
    <source>
        <dbReference type="Proteomes" id="UP000481964"/>
    </source>
</evidence>
<dbReference type="PANTHER" id="PTHR34301">
    <property type="entry name" value="DNA-BINDING PROTEIN-RELATED"/>
    <property type="match status" value="1"/>
</dbReference>
<dbReference type="InterPro" id="IPR027417">
    <property type="entry name" value="P-loop_NTPase"/>
</dbReference>
<dbReference type="InterPro" id="IPR011579">
    <property type="entry name" value="ATPase_dom"/>
</dbReference>
<dbReference type="EMBL" id="WKRD01000006">
    <property type="protein sequence ID" value="MSC57513.1"/>
    <property type="molecule type" value="Genomic_DNA"/>
</dbReference>
<name>A0A174Z1N7_9FIRM</name>
<sequence length="347" mass="40560">MNNPFTLSFGKKPVQYISRIAQTERIIGDFTAEESPNQIYMITGVRGSGKTVMMTNIASEIRKRSDEWIVVELNPNRDLLQSLAAKIYAIPEMHAVFVKAKLDFSVFGLGVTVENAVPVTDIENVIEIMLSHIKRLGKRLLITIDEVINSENIKIFASSFQIFLREEYPIYLLMTGLYENIYDLQNEKSLTFLYRAPKIILEPLNYTAIKSHYMRIFDINDEMADKMTLLTRGYPFAFQVLGYLYWDNRKDHTLEDIMPEYDQYLDEYVYSKIWAELSSKDKEILSVISESGYQSVKDIREKLDMKPELFSVYRDRLKRKGVIDTRQYGKIAMALPRFEEYVKNRLY</sequence>
<evidence type="ECO:0000313" key="2">
    <source>
        <dbReference type="EMBL" id="CUQ78076.1"/>
    </source>
</evidence>
<proteinExistence type="predicted"/>
<accession>A0A174Z1N7</accession>
<dbReference type="OrthoDB" id="1550566at2"/>
<dbReference type="SUPFAM" id="SSF52540">
    <property type="entry name" value="P-loop containing nucleoside triphosphate hydrolases"/>
    <property type="match status" value="1"/>
</dbReference>
<protein>
    <submittedName>
        <fullName evidence="4">ATP-binding protein</fullName>
    </submittedName>
    <submittedName>
        <fullName evidence="2">Predicted ATPase (AAA+ superfamily)</fullName>
    </submittedName>
</protein>
<reference evidence="4 7" key="2">
    <citation type="journal article" date="2019" name="Nat. Med.">
        <title>A library of human gut bacterial isolates paired with longitudinal multiomics data enables mechanistic microbiome research.</title>
        <authorList>
            <person name="Poyet M."/>
            <person name="Groussin M."/>
            <person name="Gibbons S.M."/>
            <person name="Avila-Pacheco J."/>
            <person name="Jiang X."/>
            <person name="Kearney S.M."/>
            <person name="Perrotta A.R."/>
            <person name="Berdy B."/>
            <person name="Zhao S."/>
            <person name="Lieberman T.D."/>
            <person name="Swanson P.K."/>
            <person name="Smith M."/>
            <person name="Roesemann S."/>
            <person name="Alexander J.E."/>
            <person name="Rich S.A."/>
            <person name="Livny J."/>
            <person name="Vlamakis H."/>
            <person name="Clish C."/>
            <person name="Bullock K."/>
            <person name="Deik A."/>
            <person name="Scott J."/>
            <person name="Pierce K.A."/>
            <person name="Xavier R.J."/>
            <person name="Alm E.J."/>
        </authorList>
    </citation>
    <scope>NUCLEOTIDE SEQUENCE [LARGE SCALE GENOMIC DNA]</scope>
    <source>
        <strain evidence="4 7">BIOML-A1</strain>
    </source>
</reference>
<dbReference type="Proteomes" id="UP000481964">
    <property type="component" value="Unassembled WGS sequence"/>
</dbReference>
<evidence type="ECO:0000313" key="5">
    <source>
        <dbReference type="Proteomes" id="UP000095621"/>
    </source>
</evidence>
<evidence type="ECO:0000313" key="4">
    <source>
        <dbReference type="EMBL" id="MSC57513.1"/>
    </source>
</evidence>
<keyword evidence="4" id="KW-0547">Nucleotide-binding</keyword>
<dbReference type="Proteomes" id="UP000095780">
    <property type="component" value="Unassembled WGS sequence"/>
</dbReference>
<dbReference type="Pfam" id="PF01637">
    <property type="entry name" value="ATPase_2"/>
    <property type="match status" value="1"/>
</dbReference>
<dbReference type="RefSeq" id="WP_055215872.1">
    <property type="nucleotide sequence ID" value="NZ_CABIXW010000003.1"/>
</dbReference>
<evidence type="ECO:0000313" key="6">
    <source>
        <dbReference type="Proteomes" id="UP000095780"/>
    </source>
</evidence>
<evidence type="ECO:0000313" key="3">
    <source>
        <dbReference type="EMBL" id="CUQ83650.1"/>
    </source>
</evidence>